<feature type="transmembrane region" description="Helical" evidence="7">
    <location>
        <begin position="291"/>
        <end position="314"/>
    </location>
</feature>
<dbReference type="InterPro" id="IPR025857">
    <property type="entry name" value="MacB_PCD"/>
</dbReference>
<keyword evidence="11" id="KW-1185">Reference proteome</keyword>
<feature type="transmembrane region" description="Helical" evidence="7">
    <location>
        <begin position="680"/>
        <end position="704"/>
    </location>
</feature>
<gene>
    <name evidence="10" type="ORF">OIK44_18895</name>
</gene>
<evidence type="ECO:0000313" key="10">
    <source>
        <dbReference type="EMBL" id="MDC8759657.1"/>
    </source>
</evidence>
<feature type="domain" description="MacB-like periplasmic core" evidence="9">
    <location>
        <begin position="444"/>
        <end position="642"/>
    </location>
</feature>
<dbReference type="Pfam" id="PF02687">
    <property type="entry name" value="FtsX"/>
    <property type="match status" value="2"/>
</dbReference>
<dbReference type="PANTHER" id="PTHR30572:SF4">
    <property type="entry name" value="ABC TRANSPORTER PERMEASE YTRF"/>
    <property type="match status" value="1"/>
</dbReference>
<reference evidence="10 11" key="1">
    <citation type="submission" date="2022-10" db="EMBL/GenBank/DDBJ databases">
        <title>Janthinobacterium sp. hw3 Genome sequencing.</title>
        <authorList>
            <person name="Park S."/>
        </authorList>
    </citation>
    <scope>NUCLEOTIDE SEQUENCE [LARGE SCALE GENOMIC DNA]</scope>
    <source>
        <strain evidence="11">hw3</strain>
    </source>
</reference>
<proteinExistence type="inferred from homology"/>
<protein>
    <submittedName>
        <fullName evidence="10">ABC transporter permease</fullName>
    </submittedName>
</protein>
<feature type="transmembrane region" description="Helical" evidence="7">
    <location>
        <begin position="386"/>
        <end position="407"/>
    </location>
</feature>
<evidence type="ECO:0000256" key="2">
    <source>
        <dbReference type="ARBA" id="ARBA00022475"/>
    </source>
</evidence>
<dbReference type="Proteomes" id="UP001221208">
    <property type="component" value="Unassembled WGS sequence"/>
</dbReference>
<accession>A0ABT5K7C2</accession>
<sequence>MTFRDFRIGWRLLLLQPAHSAIVVLGMALGLAVSFLILAQLYFSFTVDRHVPGAEQVYVVKSRANWDDARWSASAPMPAKEVAEQSGLALAASRVVGLSVPMRVGDVVQNVALNAVDASYAEVFGLRAREGDLRAALTRPDALALTRETARRLFGDSRALGRSVLIAGTAFQVAAILDDTPDNASLPLAALAGIGTAAWDGAERRKMLADWGDTQGLLYLRLGAGAAPQRVAQLLSDAAERSPLRAQLTPEQSARLGGARLLDVALGPLLDAYLDKVARSSQVKVKKGKTILLAAMAGVAVLVLLLATINYVNLVTVRTIGRQREIAVRKVLGASGWRVLRQMLAESMLVCLLAGAAGMLLAWLLLPGFGALVGLRLDALLTPDKLLAGAAAGMALALAVGALAALYPARLALGMHPAATLGGRGSEAAGGNWLRRGLTVLQFAVGMGFASIAITMAWQMHFMNALDFGFDPEPLLVLDLPLDMEAPASQSFHAAVARLPGVSQVAMAEDGIGQSYNIMKKAGVAGAEAIMMRTMPVSPEYFALFGARPLAGRLFDAATDPAGRTGLIVLDAGAVAQLGFASPAAALGQVVTLRDAPQRIVGVSAALLTQNVLAEHTPTIYELGRNTHTMIIKTAGGADAPQGALAALWRQHYPNHLLNVMPMRRLLAAPTRQIAPLLQILTLATGVAVALAAFGMYILSAFSLQRRAREIVLRKLFGAGPADIARLVGREFLLLIGVAAALSLPPAYFAGQSFLEECARQAPVGPWAALAALAGAVLVALLSSSRHTLAAMRVAPALALRA</sequence>
<feature type="transmembrane region" description="Helical" evidence="7">
    <location>
        <begin position="347"/>
        <end position="366"/>
    </location>
</feature>
<evidence type="ECO:0000256" key="4">
    <source>
        <dbReference type="ARBA" id="ARBA00022989"/>
    </source>
</evidence>
<comment type="caution">
    <text evidence="10">The sequence shown here is derived from an EMBL/GenBank/DDBJ whole genome shotgun (WGS) entry which is preliminary data.</text>
</comment>
<keyword evidence="3 7" id="KW-0812">Transmembrane</keyword>
<feature type="transmembrane region" description="Helical" evidence="7">
    <location>
        <begin position="724"/>
        <end position="744"/>
    </location>
</feature>
<keyword evidence="5 7" id="KW-0472">Membrane</keyword>
<keyword evidence="4 7" id="KW-1133">Transmembrane helix</keyword>
<evidence type="ECO:0000256" key="1">
    <source>
        <dbReference type="ARBA" id="ARBA00004651"/>
    </source>
</evidence>
<feature type="transmembrane region" description="Helical" evidence="7">
    <location>
        <begin position="764"/>
        <end position="783"/>
    </location>
</feature>
<keyword evidence="2" id="KW-1003">Cell membrane</keyword>
<dbReference type="Pfam" id="PF12704">
    <property type="entry name" value="MacB_PCD"/>
    <property type="match status" value="2"/>
</dbReference>
<feature type="transmembrane region" description="Helical" evidence="7">
    <location>
        <begin position="21"/>
        <end position="43"/>
    </location>
</feature>
<feature type="transmembrane region" description="Helical" evidence="7">
    <location>
        <begin position="438"/>
        <end position="458"/>
    </location>
</feature>
<evidence type="ECO:0000259" key="9">
    <source>
        <dbReference type="Pfam" id="PF12704"/>
    </source>
</evidence>
<name>A0ABT5K7C2_9BURK</name>
<evidence type="ECO:0000313" key="11">
    <source>
        <dbReference type="Proteomes" id="UP001221208"/>
    </source>
</evidence>
<dbReference type="RefSeq" id="WP_273672934.1">
    <property type="nucleotide sequence ID" value="NZ_JAQQXR010000007.1"/>
</dbReference>
<evidence type="ECO:0000256" key="6">
    <source>
        <dbReference type="ARBA" id="ARBA00038076"/>
    </source>
</evidence>
<dbReference type="EMBL" id="JAQQXR010000007">
    <property type="protein sequence ID" value="MDC8759657.1"/>
    <property type="molecule type" value="Genomic_DNA"/>
</dbReference>
<evidence type="ECO:0000256" key="5">
    <source>
        <dbReference type="ARBA" id="ARBA00023136"/>
    </source>
</evidence>
<evidence type="ECO:0000256" key="7">
    <source>
        <dbReference type="SAM" id="Phobius"/>
    </source>
</evidence>
<feature type="domain" description="ABC3 transporter permease C-terminal" evidence="8">
    <location>
        <begin position="684"/>
        <end position="784"/>
    </location>
</feature>
<comment type="subcellular location">
    <subcellularLocation>
        <location evidence="1">Cell membrane</location>
        <topology evidence="1">Multi-pass membrane protein</topology>
    </subcellularLocation>
</comment>
<evidence type="ECO:0000259" key="8">
    <source>
        <dbReference type="Pfam" id="PF02687"/>
    </source>
</evidence>
<feature type="domain" description="MacB-like periplasmic core" evidence="9">
    <location>
        <begin position="20"/>
        <end position="235"/>
    </location>
</feature>
<dbReference type="PANTHER" id="PTHR30572">
    <property type="entry name" value="MEMBRANE COMPONENT OF TRANSPORTER-RELATED"/>
    <property type="match status" value="1"/>
</dbReference>
<feature type="domain" description="ABC3 transporter permease C-terminal" evidence="8">
    <location>
        <begin position="299"/>
        <end position="410"/>
    </location>
</feature>
<evidence type="ECO:0000256" key="3">
    <source>
        <dbReference type="ARBA" id="ARBA00022692"/>
    </source>
</evidence>
<dbReference type="InterPro" id="IPR003838">
    <property type="entry name" value="ABC3_permease_C"/>
</dbReference>
<dbReference type="InterPro" id="IPR050250">
    <property type="entry name" value="Macrolide_Exporter_MacB"/>
</dbReference>
<comment type="similarity">
    <text evidence="6">Belongs to the ABC-4 integral membrane protein family.</text>
</comment>
<organism evidence="10 11">
    <name type="scientific">Janthinobacterium fluminis</name>
    <dbReference type="NCBI Taxonomy" id="2987524"/>
    <lineage>
        <taxon>Bacteria</taxon>
        <taxon>Pseudomonadati</taxon>
        <taxon>Pseudomonadota</taxon>
        <taxon>Betaproteobacteria</taxon>
        <taxon>Burkholderiales</taxon>
        <taxon>Oxalobacteraceae</taxon>
        <taxon>Janthinobacterium</taxon>
    </lineage>
</organism>